<evidence type="ECO:0000256" key="5">
    <source>
        <dbReference type="ARBA" id="ARBA00022741"/>
    </source>
</evidence>
<dbReference type="InterPro" id="IPR036615">
    <property type="entry name" value="Mur_ligase_C_dom_sf"/>
</dbReference>
<comment type="catalytic activity">
    <reaction evidence="7 8">
        <text>UDP-N-acetyl-alpha-D-muramoyl-L-alanine + D-glutamate + ATP = UDP-N-acetyl-alpha-D-muramoyl-L-alanyl-D-glutamate + ADP + phosphate + H(+)</text>
        <dbReference type="Rhea" id="RHEA:16429"/>
        <dbReference type="ChEBI" id="CHEBI:15378"/>
        <dbReference type="ChEBI" id="CHEBI:29986"/>
        <dbReference type="ChEBI" id="CHEBI:30616"/>
        <dbReference type="ChEBI" id="CHEBI:43474"/>
        <dbReference type="ChEBI" id="CHEBI:83898"/>
        <dbReference type="ChEBI" id="CHEBI:83900"/>
        <dbReference type="ChEBI" id="CHEBI:456216"/>
        <dbReference type="EC" id="6.3.2.9"/>
    </reaction>
</comment>
<dbReference type="NCBIfam" id="TIGR01087">
    <property type="entry name" value="murD"/>
    <property type="match status" value="1"/>
</dbReference>
<evidence type="ECO:0000259" key="10">
    <source>
        <dbReference type="Pfam" id="PF08245"/>
    </source>
</evidence>
<organism evidence="11 12">
    <name type="scientific">Chlamydia gallinacea 08-1274/3</name>
    <dbReference type="NCBI Taxonomy" id="1143323"/>
    <lineage>
        <taxon>Bacteria</taxon>
        <taxon>Pseudomonadati</taxon>
        <taxon>Chlamydiota</taxon>
        <taxon>Chlamydiia</taxon>
        <taxon>Chlamydiales</taxon>
        <taxon>Chlamydiaceae</taxon>
        <taxon>Chlamydia/Chlamydophila group</taxon>
        <taxon>Chlamydia</taxon>
    </lineage>
</organism>
<dbReference type="InterPro" id="IPR036565">
    <property type="entry name" value="Mur-like_cat_sf"/>
</dbReference>
<proteinExistence type="inferred from homology"/>
<dbReference type="SUPFAM" id="SSF53244">
    <property type="entry name" value="MurD-like peptide ligases, peptide-binding domain"/>
    <property type="match status" value="1"/>
</dbReference>
<dbReference type="GO" id="GO:0005524">
    <property type="term" value="F:ATP binding"/>
    <property type="evidence" value="ECO:0007669"/>
    <property type="project" value="UniProtKB-UniRule"/>
</dbReference>
<dbReference type="InterPro" id="IPR005762">
    <property type="entry name" value="MurD"/>
</dbReference>
<keyword evidence="7 8" id="KW-0573">Peptidoglycan synthesis</keyword>
<dbReference type="GeneID" id="81477907"/>
<keyword evidence="7 8" id="KW-0961">Cell wall biogenesis/degradation</keyword>
<evidence type="ECO:0000259" key="9">
    <source>
        <dbReference type="Pfam" id="PF02875"/>
    </source>
</evidence>
<sequence length="422" mass="46787">MNHQRVVILGAGGVTGKSVAEFLYNRGDYVLGVDKDTCALAKCLFLHERYCDSSDDFPEHVDLCIRSPGIKMSHPWIVEARRRQIPILSDIQLAFQDAEFNKYPSLGITGSNGKTTTSLFLVHLFRILGLPAHAMGNIGIPILQAMQYPSIRVVEMSSFQLEGQEMVIPVLSGGVILNIFPNHLDYHQTMQAYSEAKNNIIYCLQNSASLWVGENVSEGKSYVEYTQGIQEVLDKESALKPIYLHDRNNYFAAYVLASEIVRVTPEAFLSAVRTFEKPAHRIEYLGEKNGVRYINDSKATTMSAVEKALIVVKENVIVILGGRNKGSDFTSLIPILTQAAKYVVAMGECREEIAQALSDTLPLTQAQDLQEAVTLAQRVAQPGDVILLSPGCASFDQFKSFEERGNVFKQLVGDVEALEYEP</sequence>
<comment type="pathway">
    <text evidence="2 7 8">Cell wall biogenesis; peptidoglycan biosynthesis.</text>
</comment>
<keyword evidence="4 7" id="KW-0436">Ligase</keyword>
<feature type="binding site" evidence="7">
    <location>
        <begin position="110"/>
        <end position="116"/>
    </location>
    <ligand>
        <name>ATP</name>
        <dbReference type="ChEBI" id="CHEBI:30616"/>
    </ligand>
</feature>
<evidence type="ECO:0000256" key="4">
    <source>
        <dbReference type="ARBA" id="ARBA00022598"/>
    </source>
</evidence>
<dbReference type="EC" id="6.3.2.9" evidence="7 8"/>
<name>A0A173DYD1_9CHLA</name>
<feature type="domain" description="Mur ligase C-terminal" evidence="9">
    <location>
        <begin position="280"/>
        <end position="390"/>
    </location>
</feature>
<dbReference type="AlphaFoldDB" id="A0A173DYD1"/>
<evidence type="ECO:0000256" key="3">
    <source>
        <dbReference type="ARBA" id="ARBA00022490"/>
    </source>
</evidence>
<reference evidence="11 12" key="1">
    <citation type="journal article" date="2014" name="Syst. Appl. Microbiol.">
        <title>Evidence for the existence of two new members of the family Chlamydiaceae and proposal of Chlamydia avium sp. nov. and Chlamydia gallinacea sp. nov.</title>
        <authorList>
            <person name="Sachse K."/>
            <person name="Laroucau K."/>
            <person name="Riege K."/>
            <person name="Wehner S."/>
            <person name="Dilcher M."/>
            <person name="Creasy H.H."/>
            <person name="Weidmann M."/>
            <person name="Myers G."/>
            <person name="Vorimore F."/>
            <person name="Vicari N."/>
            <person name="Magnino S."/>
            <person name="Liebler-Tenorio E."/>
            <person name="Ruettger A."/>
            <person name="Bavoil P.M."/>
            <person name="Hufert F.T."/>
            <person name="Rossello-Mora R."/>
            <person name="Marz M."/>
        </authorList>
    </citation>
    <scope>NUCLEOTIDE SEQUENCE [LARGE SCALE GENOMIC DNA]</scope>
    <source>
        <strain evidence="11 12">08-1274/3</strain>
    </source>
</reference>
<accession>A0A173DYD1</accession>
<comment type="similarity">
    <text evidence="7">Belongs to the MurCDEF family.</text>
</comment>
<dbReference type="GO" id="GO:0051301">
    <property type="term" value="P:cell division"/>
    <property type="evidence" value="ECO:0007669"/>
    <property type="project" value="UniProtKB-KW"/>
</dbReference>
<keyword evidence="6 7" id="KW-0067">ATP-binding</keyword>
<dbReference type="UniPathway" id="UPA00219"/>
<evidence type="ECO:0000256" key="6">
    <source>
        <dbReference type="ARBA" id="ARBA00022840"/>
    </source>
</evidence>
<dbReference type="HAMAP" id="MF_00639">
    <property type="entry name" value="MurD"/>
    <property type="match status" value="1"/>
</dbReference>
<dbReference type="InterPro" id="IPR013221">
    <property type="entry name" value="Mur_ligase_cen"/>
</dbReference>
<comment type="subcellular location">
    <subcellularLocation>
        <location evidence="1 7 8">Cytoplasm</location>
    </subcellularLocation>
</comment>
<dbReference type="GO" id="GO:0071555">
    <property type="term" value="P:cell wall organization"/>
    <property type="evidence" value="ECO:0007669"/>
    <property type="project" value="UniProtKB-KW"/>
</dbReference>
<dbReference type="SUPFAM" id="SSF51984">
    <property type="entry name" value="MurCD N-terminal domain"/>
    <property type="match status" value="1"/>
</dbReference>
<dbReference type="STRING" id="1143323.M787_001140"/>
<keyword evidence="7 8" id="KW-0133">Cell shape</keyword>
<keyword evidence="7 8" id="KW-0132">Cell division</keyword>
<dbReference type="PANTHER" id="PTHR43692">
    <property type="entry name" value="UDP-N-ACETYLMURAMOYLALANINE--D-GLUTAMATE LIGASE"/>
    <property type="match status" value="1"/>
</dbReference>
<dbReference type="InterPro" id="IPR004101">
    <property type="entry name" value="Mur_ligase_C"/>
</dbReference>
<dbReference type="GO" id="GO:0008764">
    <property type="term" value="F:UDP-N-acetylmuramoylalanine-D-glutamate ligase activity"/>
    <property type="evidence" value="ECO:0007669"/>
    <property type="project" value="UniProtKB-UniRule"/>
</dbReference>
<dbReference type="Gene3D" id="3.90.190.20">
    <property type="entry name" value="Mur ligase, C-terminal domain"/>
    <property type="match status" value="1"/>
</dbReference>
<keyword evidence="3 7" id="KW-0963">Cytoplasm</keyword>
<dbReference type="PANTHER" id="PTHR43692:SF1">
    <property type="entry name" value="UDP-N-ACETYLMURAMOYLALANINE--D-GLUTAMATE LIGASE"/>
    <property type="match status" value="1"/>
</dbReference>
<evidence type="ECO:0000256" key="2">
    <source>
        <dbReference type="ARBA" id="ARBA00004752"/>
    </source>
</evidence>
<dbReference type="OrthoDB" id="9809796at2"/>
<evidence type="ECO:0000313" key="12">
    <source>
        <dbReference type="Proteomes" id="UP000019147"/>
    </source>
</evidence>
<dbReference type="EMBL" id="CP015840">
    <property type="protein sequence ID" value="ANG65932.1"/>
    <property type="molecule type" value="Genomic_DNA"/>
</dbReference>
<feature type="domain" description="Mur ligase central" evidence="10">
    <location>
        <begin position="108"/>
        <end position="207"/>
    </location>
</feature>
<dbReference type="GO" id="GO:0009252">
    <property type="term" value="P:peptidoglycan biosynthetic process"/>
    <property type="evidence" value="ECO:0007669"/>
    <property type="project" value="UniProtKB-UniRule"/>
</dbReference>
<keyword evidence="5 7" id="KW-0547">Nucleotide-binding</keyword>
<dbReference type="Proteomes" id="UP000019147">
    <property type="component" value="Chromosome"/>
</dbReference>
<protein>
    <recommendedName>
        <fullName evidence="7 8">UDP-N-acetylmuramoylalanine--D-glutamate ligase</fullName>
        <ecNumber evidence="7 8">6.3.2.9</ecNumber>
    </recommendedName>
    <alternativeName>
        <fullName evidence="7">D-glutamic acid-adding enzyme</fullName>
    </alternativeName>
    <alternativeName>
        <fullName evidence="7">UDP-N-acetylmuramoyl-L-alanyl-D-glutamate synthetase</fullName>
    </alternativeName>
</protein>
<dbReference type="eggNOG" id="COG0771">
    <property type="taxonomic scope" value="Bacteria"/>
</dbReference>
<comment type="function">
    <text evidence="7 8">Cell wall formation. Catalyzes the addition of glutamate to the nucleotide precursor UDP-N-acetylmuramoyl-L-alanine (UMA).</text>
</comment>
<keyword evidence="7 8" id="KW-0131">Cell cycle</keyword>
<dbReference type="RefSeq" id="WP_021828632.1">
    <property type="nucleotide sequence ID" value="NZ_CP015840.1"/>
</dbReference>
<dbReference type="GO" id="GO:0005737">
    <property type="term" value="C:cytoplasm"/>
    <property type="evidence" value="ECO:0007669"/>
    <property type="project" value="UniProtKB-SubCell"/>
</dbReference>
<dbReference type="Gene3D" id="3.40.50.720">
    <property type="entry name" value="NAD(P)-binding Rossmann-like Domain"/>
    <property type="match status" value="1"/>
</dbReference>
<dbReference type="KEGG" id="cgz:M787_001140"/>
<dbReference type="GO" id="GO:0008360">
    <property type="term" value="P:regulation of cell shape"/>
    <property type="evidence" value="ECO:0007669"/>
    <property type="project" value="UniProtKB-KW"/>
</dbReference>
<dbReference type="SUPFAM" id="SSF53623">
    <property type="entry name" value="MurD-like peptide ligases, catalytic domain"/>
    <property type="match status" value="1"/>
</dbReference>
<dbReference type="Gene3D" id="3.40.1190.10">
    <property type="entry name" value="Mur-like, catalytic domain"/>
    <property type="match status" value="1"/>
</dbReference>
<dbReference type="Pfam" id="PF02875">
    <property type="entry name" value="Mur_ligase_C"/>
    <property type="match status" value="1"/>
</dbReference>
<evidence type="ECO:0000256" key="8">
    <source>
        <dbReference type="RuleBase" id="RU003664"/>
    </source>
</evidence>
<gene>
    <name evidence="7" type="primary">murD</name>
    <name evidence="11" type="ORF">M787_001140</name>
</gene>
<evidence type="ECO:0000256" key="1">
    <source>
        <dbReference type="ARBA" id="ARBA00004496"/>
    </source>
</evidence>
<dbReference type="Pfam" id="PF08245">
    <property type="entry name" value="Mur_ligase_M"/>
    <property type="match status" value="1"/>
</dbReference>
<evidence type="ECO:0000313" key="11">
    <source>
        <dbReference type="EMBL" id="ANG65932.1"/>
    </source>
</evidence>
<evidence type="ECO:0000256" key="7">
    <source>
        <dbReference type="HAMAP-Rule" id="MF_00639"/>
    </source>
</evidence>